<dbReference type="AlphaFoldDB" id="A0A3B1E828"/>
<name>A0A3B1E828_9ZZZZ</name>
<evidence type="ECO:0000256" key="1">
    <source>
        <dbReference type="ARBA" id="ARBA00022729"/>
    </source>
</evidence>
<protein>
    <recommendedName>
        <fullName evidence="4">Extracellular solute-binding protein</fullName>
    </recommendedName>
</protein>
<dbReference type="EMBL" id="UOGK01000411">
    <property type="protein sequence ID" value="VAX40557.1"/>
    <property type="molecule type" value="Genomic_DNA"/>
</dbReference>
<accession>A0A3B1E828</accession>
<sequence>DVFRTPTLSVRSVGWYLGLPFAPDPTLRLLPQPQCRRPNPAYTPVMSIANWSIAFCLFVVLGLPMVMTRCSGQRKAAPDSSVPAIIVITPHVPQIRDEFGRAFADWHQRHYNEPARIDFRTVGGTSEIIRALKARYNAALAAGKYEISPEGEVIMQPGAIDFDLMFGGGSYDHGRVKRGVTLTTTDEAGESRNRTVPMSVPVGLPQAQLDEWFGENAVGAGLLYDPDQYWIGTALSGFGIVYNRDLTRELLGKDDLVSFRDLTDPRLAGWVALADPRQSGSITTSMDAILSGFGWEEGWRTLRATAANTRYFTNSSTKPPIDVSQGEAAAGLAIDFYGRSQSQVVMRKGETPETTRVGYIDPPGEVSIDADPISILRGGPNPELARRFLEFCLSDEGQALWDFHATTTEAGASNPSTPDGTQLGPLHFELRRMPVRRSFYAPYGEYLIDKVDPFTAASDTPPAGWRSSIGMMMGAFAVDNHERIRHAWLALRDAREAGVDPATVAKAEAVFFAFPSPEQIERHWLQLFGKAHPDNPRAIALPADAKLAFTPENYRAIRNTWRNPAVQSRLSIVYAQVFAENYEHVIHMLKNDLRSDPHEALSRAAVGAEP</sequence>
<feature type="transmembrane region" description="Helical" evidence="2">
    <location>
        <begin position="48"/>
        <end position="66"/>
    </location>
</feature>
<evidence type="ECO:0008006" key="4">
    <source>
        <dbReference type="Google" id="ProtNLM"/>
    </source>
</evidence>
<gene>
    <name evidence="3" type="ORF">MNBD_PLANCTO03-374</name>
</gene>
<keyword evidence="1" id="KW-0732">Signal</keyword>
<keyword evidence="2" id="KW-1133">Transmembrane helix</keyword>
<reference evidence="3" key="1">
    <citation type="submission" date="2018-06" db="EMBL/GenBank/DDBJ databases">
        <authorList>
            <person name="Zhirakovskaya E."/>
        </authorList>
    </citation>
    <scope>NUCLEOTIDE SEQUENCE</scope>
</reference>
<proteinExistence type="predicted"/>
<evidence type="ECO:0000313" key="3">
    <source>
        <dbReference type="EMBL" id="VAX40557.1"/>
    </source>
</evidence>
<dbReference type="PANTHER" id="PTHR30006">
    <property type="entry name" value="THIAMINE-BINDING PERIPLASMIC PROTEIN-RELATED"/>
    <property type="match status" value="1"/>
</dbReference>
<dbReference type="Pfam" id="PF13343">
    <property type="entry name" value="SBP_bac_6"/>
    <property type="match status" value="1"/>
</dbReference>
<evidence type="ECO:0000256" key="2">
    <source>
        <dbReference type="SAM" id="Phobius"/>
    </source>
</evidence>
<keyword evidence="2" id="KW-0812">Transmembrane</keyword>
<dbReference type="SUPFAM" id="SSF53850">
    <property type="entry name" value="Periplasmic binding protein-like II"/>
    <property type="match status" value="1"/>
</dbReference>
<keyword evidence="2" id="KW-0472">Membrane</keyword>
<organism evidence="3">
    <name type="scientific">hydrothermal vent metagenome</name>
    <dbReference type="NCBI Taxonomy" id="652676"/>
    <lineage>
        <taxon>unclassified sequences</taxon>
        <taxon>metagenomes</taxon>
        <taxon>ecological metagenomes</taxon>
    </lineage>
</organism>
<dbReference type="PANTHER" id="PTHR30006:SF24">
    <property type="entry name" value="SLL0237 PROTEIN"/>
    <property type="match status" value="1"/>
</dbReference>
<feature type="non-terminal residue" evidence="3">
    <location>
        <position position="1"/>
    </location>
</feature>
<dbReference type="Gene3D" id="3.40.190.10">
    <property type="entry name" value="Periplasmic binding protein-like II"/>
    <property type="match status" value="1"/>
</dbReference>